<dbReference type="PANTHER" id="PTHR21224">
    <property type="entry name" value="INTEGRATOR COMPLEX SUBUNIT 1"/>
    <property type="match status" value="1"/>
</dbReference>
<keyword evidence="3" id="KW-1185">Reference proteome</keyword>
<dbReference type="AlphaFoldDB" id="A0AAD7YNP3"/>
<proteinExistence type="predicted"/>
<evidence type="ECO:0000313" key="2">
    <source>
        <dbReference type="EMBL" id="KAJ8723626.1"/>
    </source>
</evidence>
<dbReference type="InterPro" id="IPR038902">
    <property type="entry name" value="INTS1"/>
</dbReference>
<accession>A0AAD7YNP3</accession>
<evidence type="ECO:0000259" key="1">
    <source>
        <dbReference type="Pfam" id="PF22929"/>
    </source>
</evidence>
<organism evidence="2 3">
    <name type="scientific">Mythimna separata</name>
    <name type="common">Oriental armyworm</name>
    <name type="synonym">Pseudaletia separata</name>
    <dbReference type="NCBI Taxonomy" id="271217"/>
    <lineage>
        <taxon>Eukaryota</taxon>
        <taxon>Metazoa</taxon>
        <taxon>Ecdysozoa</taxon>
        <taxon>Arthropoda</taxon>
        <taxon>Hexapoda</taxon>
        <taxon>Insecta</taxon>
        <taxon>Pterygota</taxon>
        <taxon>Neoptera</taxon>
        <taxon>Endopterygota</taxon>
        <taxon>Lepidoptera</taxon>
        <taxon>Glossata</taxon>
        <taxon>Ditrysia</taxon>
        <taxon>Noctuoidea</taxon>
        <taxon>Noctuidae</taxon>
        <taxon>Noctuinae</taxon>
        <taxon>Hadenini</taxon>
        <taxon>Mythimna</taxon>
    </lineage>
</organism>
<dbReference type="PANTHER" id="PTHR21224:SF1">
    <property type="entry name" value="INTEGRATOR COMPLEX SUBUNIT 1"/>
    <property type="match status" value="1"/>
</dbReference>
<reference evidence="2" key="1">
    <citation type="submission" date="2023-03" db="EMBL/GenBank/DDBJ databases">
        <title>Chromosome-level genomes of two armyworms, Mythimna separata and Mythimna loreyi, provide insights into the biosynthesis and reception of sex pheromones.</title>
        <authorList>
            <person name="Zhao H."/>
        </authorList>
    </citation>
    <scope>NUCLEOTIDE SEQUENCE</scope>
    <source>
        <strain evidence="2">BeijingLab</strain>
        <tissue evidence="2">Pupa</tissue>
    </source>
</reference>
<evidence type="ECO:0000313" key="3">
    <source>
        <dbReference type="Proteomes" id="UP001231518"/>
    </source>
</evidence>
<comment type="caution">
    <text evidence="2">The sequence shown here is derived from an EMBL/GenBank/DDBJ whole genome shotgun (WGS) entry which is preliminary data.</text>
</comment>
<name>A0AAD7YNP3_MYTSE</name>
<protein>
    <recommendedName>
        <fullName evidence="1">Integrator complex subunit 1 INTS2-binding domain-containing protein</fullName>
    </recommendedName>
</protein>
<dbReference type="GO" id="GO:0034474">
    <property type="term" value="P:U2 snRNA 3'-end processing"/>
    <property type="evidence" value="ECO:0007669"/>
    <property type="project" value="InterPro"/>
</dbReference>
<dbReference type="InterPro" id="IPR053966">
    <property type="entry name" value="INTS1_INTS2-bd"/>
</dbReference>
<dbReference type="Proteomes" id="UP001231518">
    <property type="component" value="Chromosome 20"/>
</dbReference>
<dbReference type="EMBL" id="JARGEI010000011">
    <property type="protein sequence ID" value="KAJ8723626.1"/>
    <property type="molecule type" value="Genomic_DNA"/>
</dbReference>
<gene>
    <name evidence="2" type="ORF">PYW07_007606</name>
</gene>
<feature type="domain" description="Integrator complex subunit 1 INTS2-binding" evidence="1">
    <location>
        <begin position="4"/>
        <end position="100"/>
    </location>
</feature>
<dbReference type="Pfam" id="PF22929">
    <property type="entry name" value="INTS1_INTS2-bd"/>
    <property type="match status" value="1"/>
</dbReference>
<dbReference type="GO" id="GO:0032039">
    <property type="term" value="C:integrator complex"/>
    <property type="evidence" value="ECO:0007669"/>
    <property type="project" value="InterPro"/>
</dbReference>
<sequence>MLLTLDSMEETCLLPDWLRLHMVRSARTPLLEAGMRGLPAPKLAIFIQTFGMPVTAMSALLTALDACPAGAVNRLGVERGYMCSLLSVARTRGATGGHAFASTLRLTPVVYPPDDTLFIKPELPTEPDEDWCSAPAPAPLAPELVPALLNTVFLAANSFPGDVDTAFTELISLITGEISKKRGGPYVPVTVSWLRSLAGSAGGAAGLVRTPAHAAPLLRALNMAQHHNVDQIADTLLMQCKLLTGPVVDILRTMMQRNSGTTIKRELDIHVPPTASKQLLIAALESATPSTLEALGNRIITNQDPRIIVDVITNILEKNQDGHYESKIKHEDGSSGPVHVFSRGGLGCGLLLDWMSELQREGLGPSDQRQRQMQLMFRSGCAAWRPLLVTLLAHRASWRSLHYCLTTLLQPEGGWSPSAVLDFAETLIESPRIWQGRDKTTPKHHVPEDTLRLDHKQLGVLVRYVAEEARIIEAQDGAEAARRRADSRLALLLRCAPHIHSLLAVAAAAEEHDPLLLLLLYMKVT</sequence>